<protein>
    <submittedName>
        <fullName evidence="2">Uncharacterized protein</fullName>
    </submittedName>
</protein>
<dbReference type="RefSeq" id="XP_053578333.1">
    <property type="nucleotide sequence ID" value="XM_053734767.1"/>
</dbReference>
<dbReference type="Proteomes" id="UP000483820">
    <property type="component" value="Chromosome X"/>
</dbReference>
<sequence>MSGDLYPRRRLLSPLDGYEEEEIDGKKSREKYLAYKEELRKKAHEKFEEAYRDWDVPYLNDPRTRTPRWEMTKEEELHWRSLQRDFTKDEKKRGVYNHKRPRSRRTSGSQQSTKEM</sequence>
<comment type="caution">
    <text evidence="2">The sequence shown here is derived from an EMBL/GenBank/DDBJ whole genome shotgun (WGS) entry which is preliminary data.</text>
</comment>
<feature type="region of interest" description="Disordered" evidence="1">
    <location>
        <begin position="90"/>
        <end position="116"/>
    </location>
</feature>
<proteinExistence type="predicted"/>
<organism evidence="2 3">
    <name type="scientific">Caenorhabditis remanei</name>
    <name type="common">Caenorhabditis vulgaris</name>
    <dbReference type="NCBI Taxonomy" id="31234"/>
    <lineage>
        <taxon>Eukaryota</taxon>
        <taxon>Metazoa</taxon>
        <taxon>Ecdysozoa</taxon>
        <taxon>Nematoda</taxon>
        <taxon>Chromadorea</taxon>
        <taxon>Rhabditida</taxon>
        <taxon>Rhabditina</taxon>
        <taxon>Rhabditomorpha</taxon>
        <taxon>Rhabditoidea</taxon>
        <taxon>Rhabditidae</taxon>
        <taxon>Peloderinae</taxon>
        <taxon>Caenorhabditis</taxon>
    </lineage>
</organism>
<evidence type="ECO:0000313" key="2">
    <source>
        <dbReference type="EMBL" id="KAF1745891.1"/>
    </source>
</evidence>
<reference evidence="2 3" key="1">
    <citation type="submission" date="2019-12" db="EMBL/GenBank/DDBJ databases">
        <title>Chromosome-level assembly of the Caenorhabditis remanei genome.</title>
        <authorList>
            <person name="Teterina A.A."/>
            <person name="Willis J.H."/>
            <person name="Phillips P.C."/>
        </authorList>
    </citation>
    <scope>NUCLEOTIDE SEQUENCE [LARGE SCALE GENOMIC DNA]</scope>
    <source>
        <strain evidence="2 3">PX506</strain>
        <tissue evidence="2">Whole organism</tissue>
    </source>
</reference>
<dbReference type="CTD" id="78777409"/>
<name>A0A6A5FU33_CAERE</name>
<dbReference type="EMBL" id="WUAV01000006">
    <property type="protein sequence ID" value="KAF1745891.1"/>
    <property type="molecule type" value="Genomic_DNA"/>
</dbReference>
<gene>
    <name evidence="2" type="ORF">GCK72_022338</name>
</gene>
<dbReference type="KEGG" id="crq:GCK72_022338"/>
<accession>A0A6A5FU33</accession>
<feature type="compositionally biased region" description="Low complexity" evidence="1">
    <location>
        <begin position="106"/>
        <end position="116"/>
    </location>
</feature>
<evidence type="ECO:0000313" key="3">
    <source>
        <dbReference type="Proteomes" id="UP000483820"/>
    </source>
</evidence>
<feature type="compositionally biased region" description="Basic residues" evidence="1">
    <location>
        <begin position="94"/>
        <end position="105"/>
    </location>
</feature>
<evidence type="ECO:0000256" key="1">
    <source>
        <dbReference type="SAM" id="MobiDB-lite"/>
    </source>
</evidence>
<dbReference type="AlphaFoldDB" id="A0A6A5FU33"/>
<dbReference type="GeneID" id="78777409"/>